<reference evidence="1 2" key="2">
    <citation type="journal article" date="2022" name="Mol. Ecol. Resour.">
        <title>The genomes of chicory, endive, great burdock and yacon provide insights into Asteraceae paleo-polyploidization history and plant inulin production.</title>
        <authorList>
            <person name="Fan W."/>
            <person name="Wang S."/>
            <person name="Wang H."/>
            <person name="Wang A."/>
            <person name="Jiang F."/>
            <person name="Liu H."/>
            <person name="Zhao H."/>
            <person name="Xu D."/>
            <person name="Zhang Y."/>
        </authorList>
    </citation>
    <scope>NUCLEOTIDE SEQUENCE [LARGE SCALE GENOMIC DNA]</scope>
    <source>
        <strain evidence="2">cv. Yunnan</strain>
        <tissue evidence="1">Leaves</tissue>
    </source>
</reference>
<comment type="caution">
    <text evidence="1">The sequence shown here is derived from an EMBL/GenBank/DDBJ whole genome shotgun (WGS) entry which is preliminary data.</text>
</comment>
<dbReference type="EMBL" id="CM042045">
    <property type="protein sequence ID" value="KAI3682777.1"/>
    <property type="molecule type" value="Genomic_DNA"/>
</dbReference>
<proteinExistence type="predicted"/>
<protein>
    <submittedName>
        <fullName evidence="1">Uncharacterized protein</fullName>
    </submittedName>
</protein>
<name>A0ACB8YC52_9ASTR</name>
<accession>A0ACB8YC52</accession>
<keyword evidence="2" id="KW-1185">Reference proteome</keyword>
<gene>
    <name evidence="1" type="ORF">L1987_83015</name>
</gene>
<evidence type="ECO:0000313" key="1">
    <source>
        <dbReference type="EMBL" id="KAI3682777.1"/>
    </source>
</evidence>
<sequence length="218" mass="24127">MIPYPFGITPNCSAHETYSITCNTSFNPPRPFITTNNLEVLEISLEGTARVNNPLLTYNCSGRTDHLDVNFTNTPFTYSSTSTRFTAIGCNNLALISRLTTVIGGSIESRNDQKGCKYAFMVDVDWFANLTDIYEVQNMPTVPAVLDWRLSGNCNAFGLLGSRRNTSVCDSSAFCSNRSTSMNAPPRQQTIVNFTAQTRREVTDVLAQMGTYSMEIHA</sequence>
<organism evidence="1 2">
    <name type="scientific">Smallanthus sonchifolius</name>
    <dbReference type="NCBI Taxonomy" id="185202"/>
    <lineage>
        <taxon>Eukaryota</taxon>
        <taxon>Viridiplantae</taxon>
        <taxon>Streptophyta</taxon>
        <taxon>Embryophyta</taxon>
        <taxon>Tracheophyta</taxon>
        <taxon>Spermatophyta</taxon>
        <taxon>Magnoliopsida</taxon>
        <taxon>eudicotyledons</taxon>
        <taxon>Gunneridae</taxon>
        <taxon>Pentapetalae</taxon>
        <taxon>asterids</taxon>
        <taxon>campanulids</taxon>
        <taxon>Asterales</taxon>
        <taxon>Asteraceae</taxon>
        <taxon>Asteroideae</taxon>
        <taxon>Heliantheae alliance</taxon>
        <taxon>Millerieae</taxon>
        <taxon>Smallanthus</taxon>
    </lineage>
</organism>
<dbReference type="Proteomes" id="UP001056120">
    <property type="component" value="Linkage Group LG28"/>
</dbReference>
<evidence type="ECO:0000313" key="2">
    <source>
        <dbReference type="Proteomes" id="UP001056120"/>
    </source>
</evidence>
<reference evidence="2" key="1">
    <citation type="journal article" date="2022" name="Mol. Ecol. Resour.">
        <title>The genomes of chicory, endive, great burdock and yacon provide insights into Asteraceae palaeo-polyploidization history and plant inulin production.</title>
        <authorList>
            <person name="Fan W."/>
            <person name="Wang S."/>
            <person name="Wang H."/>
            <person name="Wang A."/>
            <person name="Jiang F."/>
            <person name="Liu H."/>
            <person name="Zhao H."/>
            <person name="Xu D."/>
            <person name="Zhang Y."/>
        </authorList>
    </citation>
    <scope>NUCLEOTIDE SEQUENCE [LARGE SCALE GENOMIC DNA]</scope>
    <source>
        <strain evidence="2">cv. Yunnan</strain>
    </source>
</reference>